<evidence type="ECO:0000259" key="1">
    <source>
        <dbReference type="Pfam" id="PF05050"/>
    </source>
</evidence>
<dbReference type="STRING" id="1384459.GL4_0256"/>
<dbReference type="AlphaFoldDB" id="A0A0A8JZ77"/>
<feature type="domain" description="Methyltransferase FkbM" evidence="1">
    <location>
        <begin position="472"/>
        <end position="577"/>
    </location>
</feature>
<evidence type="ECO:0000313" key="2">
    <source>
        <dbReference type="EMBL" id="BAQ15726.1"/>
    </source>
</evidence>
<dbReference type="RefSeq" id="WP_052464029.1">
    <property type="nucleotide sequence ID" value="NZ_AP014648.1"/>
</dbReference>
<dbReference type="SUPFAM" id="SSF53335">
    <property type="entry name" value="S-adenosyl-L-methionine-dependent methyltransferases"/>
    <property type="match status" value="1"/>
</dbReference>
<name>A0A0A8JZ77_9HYPH</name>
<dbReference type="InterPro" id="IPR006342">
    <property type="entry name" value="FkbM_mtfrase"/>
</dbReference>
<dbReference type="PANTHER" id="PTHR32026:SF10">
    <property type="entry name" value="METHYLTRANSFERASE-LIKE PROTEIN 24-RELATED"/>
    <property type="match status" value="1"/>
</dbReference>
<evidence type="ECO:0000313" key="3">
    <source>
        <dbReference type="Proteomes" id="UP000031643"/>
    </source>
</evidence>
<organism evidence="2 3">
    <name type="scientific">Methyloceanibacter caenitepidi</name>
    <dbReference type="NCBI Taxonomy" id="1384459"/>
    <lineage>
        <taxon>Bacteria</taxon>
        <taxon>Pseudomonadati</taxon>
        <taxon>Pseudomonadota</taxon>
        <taxon>Alphaproteobacteria</taxon>
        <taxon>Hyphomicrobiales</taxon>
        <taxon>Hyphomicrobiaceae</taxon>
        <taxon>Methyloceanibacter</taxon>
    </lineage>
</organism>
<dbReference type="OrthoDB" id="5180856at2"/>
<dbReference type="InterPro" id="IPR029063">
    <property type="entry name" value="SAM-dependent_MTases_sf"/>
</dbReference>
<dbReference type="Gene3D" id="3.40.50.150">
    <property type="entry name" value="Vaccinia Virus protein VP39"/>
    <property type="match status" value="1"/>
</dbReference>
<reference evidence="2 3" key="1">
    <citation type="submission" date="2014-09" db="EMBL/GenBank/DDBJ databases">
        <title>Genome sequencing of Methyloceanibacter caenitepidi Gela4.</title>
        <authorList>
            <person name="Takeuchi M."/>
            <person name="Susumu S."/>
            <person name="Kamagata Y."/>
            <person name="Oshima K."/>
            <person name="Hattori M."/>
            <person name="Iwasaki W."/>
        </authorList>
    </citation>
    <scope>NUCLEOTIDE SEQUENCE [LARGE SCALE GENOMIC DNA]</scope>
    <source>
        <strain evidence="2 3">Gela4</strain>
    </source>
</reference>
<dbReference type="InterPro" id="IPR026913">
    <property type="entry name" value="METTL24"/>
</dbReference>
<dbReference type="InterPro" id="IPR029044">
    <property type="entry name" value="Nucleotide-diphossugar_trans"/>
</dbReference>
<dbReference type="NCBIfam" id="TIGR01444">
    <property type="entry name" value="fkbM_fam"/>
    <property type="match status" value="1"/>
</dbReference>
<protein>
    <submittedName>
        <fullName evidence="2">Hemolytic protein hlpA</fullName>
    </submittedName>
</protein>
<dbReference type="EMBL" id="AP014648">
    <property type="protein sequence ID" value="BAQ15726.1"/>
    <property type="molecule type" value="Genomic_DNA"/>
</dbReference>
<dbReference type="SUPFAM" id="SSF53448">
    <property type="entry name" value="Nucleotide-diphospho-sugar transferases"/>
    <property type="match status" value="1"/>
</dbReference>
<sequence length="595" mass="65949">MNQAKAQTSETAPVALFVYNRVDHAQATLEALRGNARASETDLYVFSDGPKTDADRAAVESVRALLENVDGFRSVTVNARPENIGLAQSIIGGVTEIVERHGRVIVIEDDLVTHPATLTYFNTMLDRFENHAGVFSISAYSHPANVMPVPADYDYDVYAIPRMQCWGWATWHNRWEKADFAVPDFDEFNSSASATAAYAHWIGADSLDTLRACMRGERDVWACRWVYTHFRHHAVCICPTQSLVDNTGLDGSGSNCGVRPEFKHTLDTLKMTDWRTPETAFVDPRIFDAFMAVMDPRRKRARASGAAQYGFDPAPRPSAAARAAYWARRPRQLLRRIRERAGFAGGVSLSQVEARHKALSAPPSAPLIRLGTDYGGWWLPQTGLSADDVVVSAGAGEDISFDVEVAKRFGCRIVVLDPTPRAIAHFEATKDAIATGAPAPINNAAAVFYEADSETLSRIAFRPWGLWRKNETLKFHAPANAGSVSHSAVNLQNTDDGFDAECVSLDELMRREDIDNISVLKMDIEGAEFAVLDRLVDSSLRPKILLVEFHPGDSDAERTGKAQTLATLGKLYDVGYRLVRYRGWDYVLEYQRETD</sequence>
<gene>
    <name evidence="2" type="ORF">GL4_0256</name>
</gene>
<proteinExistence type="predicted"/>
<dbReference type="Gene3D" id="3.90.550.10">
    <property type="entry name" value="Spore Coat Polysaccharide Biosynthesis Protein SpsA, Chain A"/>
    <property type="match status" value="1"/>
</dbReference>
<accession>A0A0A8JZ77</accession>
<dbReference type="PANTHER" id="PTHR32026">
    <property type="entry name" value="METHYLTRANSFERASE-LIKE PROTEIN 24"/>
    <property type="match status" value="1"/>
</dbReference>
<dbReference type="Proteomes" id="UP000031643">
    <property type="component" value="Chromosome"/>
</dbReference>
<dbReference type="Pfam" id="PF05050">
    <property type="entry name" value="Methyltransf_21"/>
    <property type="match status" value="1"/>
</dbReference>
<dbReference type="KEGG" id="mcg:GL4_0256"/>
<dbReference type="HOGENOM" id="CLU_478754_0_0_5"/>
<keyword evidence="3" id="KW-1185">Reference proteome</keyword>